<evidence type="ECO:0000313" key="2">
    <source>
        <dbReference type="Proteomes" id="UP000001037"/>
    </source>
</evidence>
<reference evidence="1 2" key="1">
    <citation type="journal article" date="2011" name="Stand. Genomic Sci.">
        <title>Complete genome sequence of the hyperthermophilic chemolithoautotroph Pyrolobus fumarii type strain (1A).</title>
        <authorList>
            <person name="Anderson I."/>
            <person name="Goker M."/>
            <person name="Nolan M."/>
            <person name="Lucas S."/>
            <person name="Hammon N."/>
            <person name="Deshpande S."/>
            <person name="Cheng J.F."/>
            <person name="Tapia R."/>
            <person name="Han C."/>
            <person name="Goodwin L."/>
            <person name="Pitluck S."/>
            <person name="Huntemann M."/>
            <person name="Liolios K."/>
            <person name="Ivanova N."/>
            <person name="Pagani I."/>
            <person name="Mavromatis K."/>
            <person name="Ovchinikova G."/>
            <person name="Pati A."/>
            <person name="Chen A."/>
            <person name="Palaniappan K."/>
            <person name="Land M."/>
            <person name="Hauser L."/>
            <person name="Brambilla E.M."/>
            <person name="Huber H."/>
            <person name="Yasawong M."/>
            <person name="Rohde M."/>
            <person name="Spring S."/>
            <person name="Abt B."/>
            <person name="Sikorski J."/>
            <person name="Wirth R."/>
            <person name="Detter J.C."/>
            <person name="Woyke T."/>
            <person name="Bristow J."/>
            <person name="Eisen J.A."/>
            <person name="Markowitz V."/>
            <person name="Hugenholtz P."/>
            <person name="Kyrpides N.C."/>
            <person name="Klenk H.P."/>
            <person name="Lapidus A."/>
        </authorList>
    </citation>
    <scope>NUCLEOTIDE SEQUENCE [LARGE SCALE GENOMIC DNA]</scope>
    <source>
        <strain evidence="2">DSM 11204 / 1A</strain>
    </source>
</reference>
<dbReference type="OrthoDB" id="15380at2157"/>
<dbReference type="Proteomes" id="UP000001037">
    <property type="component" value="Chromosome"/>
</dbReference>
<dbReference type="InParanoid" id="G0EDA0"/>
<proteinExistence type="predicted"/>
<dbReference type="eggNOG" id="arCOG06082">
    <property type="taxonomic scope" value="Archaea"/>
</dbReference>
<name>G0EDA0_PYRF1</name>
<evidence type="ECO:0000313" key="1">
    <source>
        <dbReference type="EMBL" id="AEM39778.1"/>
    </source>
</evidence>
<dbReference type="RefSeq" id="WP_014027455.1">
    <property type="nucleotide sequence ID" value="NC_015931.1"/>
</dbReference>
<gene>
    <name evidence="1" type="ordered locus">Pyrfu_1925</name>
</gene>
<dbReference type="HOGENOM" id="CLU_1933238_0_0_2"/>
<dbReference type="KEGG" id="pfm:Pyrfu_1925"/>
<dbReference type="GeneID" id="11138265"/>
<dbReference type="EMBL" id="CP002838">
    <property type="protein sequence ID" value="AEM39778.1"/>
    <property type="molecule type" value="Genomic_DNA"/>
</dbReference>
<keyword evidence="2" id="KW-1185">Reference proteome</keyword>
<dbReference type="AlphaFoldDB" id="G0EDA0"/>
<protein>
    <submittedName>
        <fullName evidence="1">Uncharacterized protein</fullName>
    </submittedName>
</protein>
<organism evidence="1 2">
    <name type="scientific">Pyrolobus fumarii (strain DSM 11204 / 1A)</name>
    <dbReference type="NCBI Taxonomy" id="694429"/>
    <lineage>
        <taxon>Archaea</taxon>
        <taxon>Thermoproteota</taxon>
        <taxon>Thermoprotei</taxon>
        <taxon>Desulfurococcales</taxon>
        <taxon>Pyrodictiaceae</taxon>
        <taxon>Pyrolobus</taxon>
    </lineage>
</organism>
<accession>G0EDA0</accession>
<sequence>MSAWLKKLRDVVEEVGYSYEAEETMRIHIGDIIVEVGVEDGKYAVTVSVPLPGSGATDEEVDYYARLYEQGLRVLLGLGGDVKYEVDTSLPDYPSLHMTRLYDDADKLVEDMSRLLRKLVEVIPPSGGVEG</sequence>